<feature type="transmembrane region" description="Helical" evidence="4">
    <location>
        <begin position="12"/>
        <end position="33"/>
    </location>
</feature>
<dbReference type="InterPro" id="IPR004089">
    <property type="entry name" value="MCPsignal_dom"/>
</dbReference>
<accession>A0ABY0IMS9</accession>
<keyword evidence="7" id="KW-1185">Reference proteome</keyword>
<evidence type="ECO:0000256" key="2">
    <source>
        <dbReference type="ARBA" id="ARBA00029447"/>
    </source>
</evidence>
<dbReference type="SUPFAM" id="SSF58104">
    <property type="entry name" value="Methyl-accepting chemotaxis protein (MCP) signaling domain"/>
    <property type="match status" value="1"/>
</dbReference>
<reference evidence="7" key="1">
    <citation type="journal article" date="2019" name="Int. J. Syst. Evol. Microbiol.">
        <title>Halobacteriovorax valvorus sp. nov., a novel prokaryotic predator isolated from coastal seawater of China.</title>
        <authorList>
            <person name="Chen M.-X."/>
        </authorList>
    </citation>
    <scope>NUCLEOTIDE SEQUENCE [LARGE SCALE GENOMIC DNA]</scope>
    <source>
        <strain evidence="7">BL9</strain>
    </source>
</reference>
<evidence type="ECO:0000313" key="6">
    <source>
        <dbReference type="EMBL" id="RZF22809.1"/>
    </source>
</evidence>
<keyword evidence="4" id="KW-0472">Membrane</keyword>
<sequence>MSVYESNLSKVLKYTNIAIFAHIPIFMVMAWFFDTQYSIAILGPILLGVGQLAIQFLLKNTKVAAILMGFTYIALSGVMIHLGKGMIEWHFHIFVAIGILSVLATPLTIVAAALTAAVHHVAFYFLLPSSIFNYEASLGIVAIHAAFVVVEAIACTFLAYRFNKVLELQEQINNEIRPLVSSIDSASKVSSQSCHQLLGNSQNNSSAITQISATATQISQMVESTKNQIERVISIMNESKTSMGESSQAIGEGERFINSLTSLVENMKDLQETSSTQLNSVVESVNTISEKTTLINDIVFQTKLLSFNASVEAARAGEHGKGFSVVAEEIGKLASTSGAAAVEINDIVNTSKEQLNNSVESVAQKLTSFQQEITDSFEFWQDINKKLTSSFYEVEKNSTEQEVSLKEISSAADQQDIGIKELSEALHNINESSSESLVQIKTVADITDKLEGESKKLNHIQSKIMKVA</sequence>
<organism evidence="6 7">
    <name type="scientific">Halobacteriovorax vibrionivorans</name>
    <dbReference type="NCBI Taxonomy" id="2152716"/>
    <lineage>
        <taxon>Bacteria</taxon>
        <taxon>Pseudomonadati</taxon>
        <taxon>Bdellovibrionota</taxon>
        <taxon>Bacteriovoracia</taxon>
        <taxon>Bacteriovoracales</taxon>
        <taxon>Halobacteriovoraceae</taxon>
        <taxon>Halobacteriovorax</taxon>
    </lineage>
</organism>
<dbReference type="PANTHER" id="PTHR43531">
    <property type="entry name" value="PROTEIN ICFG"/>
    <property type="match status" value="1"/>
</dbReference>
<feature type="domain" description="Methyl-accepting transducer" evidence="5">
    <location>
        <begin position="200"/>
        <end position="430"/>
    </location>
</feature>
<dbReference type="Pfam" id="PF00015">
    <property type="entry name" value="MCPsignal"/>
    <property type="match status" value="1"/>
</dbReference>
<keyword evidence="1" id="KW-0145">Chemotaxis</keyword>
<feature type="transmembrane region" description="Helical" evidence="4">
    <location>
        <begin position="65"/>
        <end position="87"/>
    </location>
</feature>
<keyword evidence="4" id="KW-1133">Transmembrane helix</keyword>
<dbReference type="SMART" id="SM00283">
    <property type="entry name" value="MA"/>
    <property type="match status" value="1"/>
</dbReference>
<comment type="caution">
    <text evidence="6">The sequence shown here is derived from an EMBL/GenBank/DDBJ whole genome shotgun (WGS) entry which is preliminary data.</text>
</comment>
<keyword evidence="4" id="KW-0812">Transmembrane</keyword>
<dbReference type="EMBL" id="QDKL01000001">
    <property type="protein sequence ID" value="RZF22809.1"/>
    <property type="molecule type" value="Genomic_DNA"/>
</dbReference>
<dbReference type="RefSeq" id="WP_114705755.1">
    <property type="nucleotide sequence ID" value="NZ_QDKL01000001.1"/>
</dbReference>
<feature type="transmembrane region" description="Helical" evidence="4">
    <location>
        <begin position="93"/>
        <end position="126"/>
    </location>
</feature>
<comment type="similarity">
    <text evidence="2">Belongs to the methyl-accepting chemotaxis (MCP) protein family.</text>
</comment>
<dbReference type="Gene3D" id="1.10.287.950">
    <property type="entry name" value="Methyl-accepting chemotaxis protein"/>
    <property type="match status" value="1"/>
</dbReference>
<dbReference type="PROSITE" id="PS50111">
    <property type="entry name" value="CHEMOTAXIS_TRANSDUC_2"/>
    <property type="match status" value="1"/>
</dbReference>
<feature type="transmembrane region" description="Helical" evidence="4">
    <location>
        <begin position="39"/>
        <end position="58"/>
    </location>
</feature>
<gene>
    <name evidence="6" type="ORF">DAY19_03285</name>
</gene>
<evidence type="ECO:0000259" key="5">
    <source>
        <dbReference type="PROSITE" id="PS50111"/>
    </source>
</evidence>
<protein>
    <recommendedName>
        <fullName evidence="5">Methyl-accepting transducer domain-containing protein</fullName>
    </recommendedName>
</protein>
<feature type="transmembrane region" description="Helical" evidence="4">
    <location>
        <begin position="138"/>
        <end position="160"/>
    </location>
</feature>
<proteinExistence type="inferred from homology"/>
<evidence type="ECO:0000256" key="3">
    <source>
        <dbReference type="PROSITE-ProRule" id="PRU00284"/>
    </source>
</evidence>
<dbReference type="InterPro" id="IPR051310">
    <property type="entry name" value="MCP_chemotaxis"/>
</dbReference>
<name>A0ABY0IMS9_9BACT</name>
<dbReference type="PRINTS" id="PR00260">
    <property type="entry name" value="CHEMTRNSDUCR"/>
</dbReference>
<evidence type="ECO:0000256" key="1">
    <source>
        <dbReference type="ARBA" id="ARBA00022500"/>
    </source>
</evidence>
<dbReference type="PANTHER" id="PTHR43531:SF11">
    <property type="entry name" value="METHYL-ACCEPTING CHEMOTAXIS PROTEIN 3"/>
    <property type="match status" value="1"/>
</dbReference>
<dbReference type="InterPro" id="IPR004090">
    <property type="entry name" value="Chemotax_Me-accpt_rcpt"/>
</dbReference>
<keyword evidence="3" id="KW-0807">Transducer</keyword>
<evidence type="ECO:0000256" key="4">
    <source>
        <dbReference type="SAM" id="Phobius"/>
    </source>
</evidence>
<dbReference type="Proteomes" id="UP000443582">
    <property type="component" value="Unassembled WGS sequence"/>
</dbReference>
<evidence type="ECO:0000313" key="7">
    <source>
        <dbReference type="Proteomes" id="UP000443582"/>
    </source>
</evidence>